<dbReference type="SMART" id="SM00849">
    <property type="entry name" value="Lactamase_B"/>
    <property type="match status" value="1"/>
</dbReference>
<dbReference type="SMART" id="SM00450">
    <property type="entry name" value="RHOD"/>
    <property type="match status" value="2"/>
</dbReference>
<dbReference type="GO" id="GO:0006749">
    <property type="term" value="P:glutathione metabolic process"/>
    <property type="evidence" value="ECO:0007669"/>
    <property type="project" value="InterPro"/>
</dbReference>
<dbReference type="SUPFAM" id="SSF56281">
    <property type="entry name" value="Metallo-hydrolase/oxidoreductase"/>
    <property type="match status" value="1"/>
</dbReference>
<dbReference type="Pfam" id="PF00581">
    <property type="entry name" value="Rhodanese"/>
    <property type="match status" value="2"/>
</dbReference>
<evidence type="ECO:0000313" key="3">
    <source>
        <dbReference type="EMBL" id="QDU66106.1"/>
    </source>
</evidence>
<dbReference type="InterPro" id="IPR001763">
    <property type="entry name" value="Rhodanese-like_dom"/>
</dbReference>
<evidence type="ECO:0000313" key="4">
    <source>
        <dbReference type="Proteomes" id="UP000316921"/>
    </source>
</evidence>
<dbReference type="RefSeq" id="WP_145063361.1">
    <property type="nucleotide sequence ID" value="NZ_CP036287.1"/>
</dbReference>
<dbReference type="CDD" id="cd07724">
    <property type="entry name" value="POD-like_MBL-fold"/>
    <property type="match status" value="1"/>
</dbReference>
<dbReference type="Gene3D" id="3.40.250.10">
    <property type="entry name" value="Rhodanese-like domain"/>
    <property type="match status" value="2"/>
</dbReference>
<dbReference type="AlphaFoldDB" id="A0A518BGL8"/>
<dbReference type="Pfam" id="PF00753">
    <property type="entry name" value="Lactamase_B"/>
    <property type="match status" value="1"/>
</dbReference>
<name>A0A518BGL8_9BACT</name>
<dbReference type="GO" id="GO:0070813">
    <property type="term" value="P:hydrogen sulfide metabolic process"/>
    <property type="evidence" value="ECO:0007669"/>
    <property type="project" value="TreeGrafter"/>
</dbReference>
<dbReference type="PROSITE" id="PS50206">
    <property type="entry name" value="RHODANESE_3"/>
    <property type="match status" value="2"/>
</dbReference>
<sequence>MILEQYYLQCLAHASYLVGDEAAGVAAVVDPQRDVQQYLDDAKAKGLRIEYVLLTHFHADFVSGHLEIARRTGARIALSARGETEYPSMGLADGESIQLGKVRIQGLQTPGHTPESMTFLVFDEAAGGDVPYAALTGDTLFIGDVGRPDLLASIGFTREELGGMLYDSLHEKLMKLPDETLVYPAHGAGSMCGKALSKETVSTIGEQRANSYALQPMSKQAFIELVSEGQPEAPKYFVHDAILNRKLRKTLDQSLEQGLRALRLEEVVRLANAGAQLVDLREADEFAAGFLRGSLDIGLSGKFATWAGYVLDLEAPIILVGDREQVEEAAVRLGRVGLDQLAGYLDGGFEGVLEPELVGRFERLCVAGLRTALNSDQAPFLVDVRTASEFAEGHLDGALNIPLNHIEEQLDEIPRDRDVVLLCRSGYRSALGASLLLRAGFDRVRDLQGGMQAYDGVACTAGA</sequence>
<dbReference type="InterPro" id="IPR044528">
    <property type="entry name" value="POD-like_MBL-fold"/>
</dbReference>
<dbReference type="KEGG" id="pbap:Pla133_11720"/>
<dbReference type="CDD" id="cd00158">
    <property type="entry name" value="RHOD"/>
    <property type="match status" value="1"/>
</dbReference>
<dbReference type="GO" id="GO:0016787">
    <property type="term" value="F:hydrolase activity"/>
    <property type="evidence" value="ECO:0007669"/>
    <property type="project" value="UniProtKB-KW"/>
</dbReference>
<feature type="domain" description="Rhodanese" evidence="2">
    <location>
        <begin position="375"/>
        <end position="460"/>
    </location>
</feature>
<dbReference type="GO" id="GO:0046872">
    <property type="term" value="F:metal ion binding"/>
    <property type="evidence" value="ECO:0007669"/>
    <property type="project" value="UniProtKB-KW"/>
</dbReference>
<gene>
    <name evidence="3" type="primary">blh_1</name>
    <name evidence="3" type="ORF">Pla133_11720</name>
</gene>
<dbReference type="PANTHER" id="PTHR43084:SF1">
    <property type="entry name" value="PERSULFIDE DIOXYGENASE ETHE1, MITOCHONDRIAL"/>
    <property type="match status" value="1"/>
</dbReference>
<dbReference type="Proteomes" id="UP000316921">
    <property type="component" value="Chromosome"/>
</dbReference>
<keyword evidence="4" id="KW-1185">Reference proteome</keyword>
<keyword evidence="3" id="KW-0378">Hydrolase</keyword>
<protein>
    <submittedName>
        <fullName evidence="3">Beta-lactamase hydrolase-like protein</fullName>
        <ecNumber evidence="3">3.-.-.-</ecNumber>
    </submittedName>
</protein>
<reference evidence="3 4" key="1">
    <citation type="submission" date="2019-02" db="EMBL/GenBank/DDBJ databases">
        <title>Deep-cultivation of Planctomycetes and their phenomic and genomic characterization uncovers novel biology.</title>
        <authorList>
            <person name="Wiegand S."/>
            <person name="Jogler M."/>
            <person name="Boedeker C."/>
            <person name="Pinto D."/>
            <person name="Vollmers J."/>
            <person name="Rivas-Marin E."/>
            <person name="Kohn T."/>
            <person name="Peeters S.H."/>
            <person name="Heuer A."/>
            <person name="Rast P."/>
            <person name="Oberbeckmann S."/>
            <person name="Bunk B."/>
            <person name="Jeske O."/>
            <person name="Meyerdierks A."/>
            <person name="Storesund J.E."/>
            <person name="Kallscheuer N."/>
            <person name="Luecker S."/>
            <person name="Lage O.M."/>
            <person name="Pohl T."/>
            <person name="Merkel B.J."/>
            <person name="Hornburger P."/>
            <person name="Mueller R.-W."/>
            <person name="Bruemmer F."/>
            <person name="Labrenz M."/>
            <person name="Spormann A.M."/>
            <person name="Op den Camp H."/>
            <person name="Overmann J."/>
            <person name="Amann R."/>
            <person name="Jetten M.S.M."/>
            <person name="Mascher T."/>
            <person name="Medema M.H."/>
            <person name="Devos D.P."/>
            <person name="Kaster A.-K."/>
            <person name="Ovreas L."/>
            <person name="Rohde M."/>
            <person name="Galperin M.Y."/>
            <person name="Jogler C."/>
        </authorList>
    </citation>
    <scope>NUCLEOTIDE SEQUENCE [LARGE SCALE GENOMIC DNA]</scope>
    <source>
        <strain evidence="3 4">Pla133</strain>
    </source>
</reference>
<dbReference type="InterPro" id="IPR051682">
    <property type="entry name" value="Mito_Persulfide_Diox"/>
</dbReference>
<dbReference type="FunFam" id="3.60.15.10:FF:000030">
    <property type="entry name" value="Metallo-beta-lactamase family protein"/>
    <property type="match status" value="1"/>
</dbReference>
<evidence type="ECO:0000259" key="2">
    <source>
        <dbReference type="PROSITE" id="PS50206"/>
    </source>
</evidence>
<dbReference type="EC" id="3.-.-.-" evidence="3"/>
<proteinExistence type="predicted"/>
<accession>A0A518BGL8</accession>
<keyword evidence="1" id="KW-0479">Metal-binding</keyword>
<dbReference type="InterPro" id="IPR036866">
    <property type="entry name" value="RibonucZ/Hydroxyglut_hydro"/>
</dbReference>
<dbReference type="SUPFAM" id="SSF52821">
    <property type="entry name" value="Rhodanese/Cell cycle control phosphatase"/>
    <property type="match status" value="2"/>
</dbReference>
<dbReference type="PANTHER" id="PTHR43084">
    <property type="entry name" value="PERSULFIDE DIOXYGENASE ETHE1"/>
    <property type="match status" value="1"/>
</dbReference>
<organism evidence="3 4">
    <name type="scientific">Engelhardtia mirabilis</name>
    <dbReference type="NCBI Taxonomy" id="2528011"/>
    <lineage>
        <taxon>Bacteria</taxon>
        <taxon>Pseudomonadati</taxon>
        <taxon>Planctomycetota</taxon>
        <taxon>Planctomycetia</taxon>
        <taxon>Planctomycetia incertae sedis</taxon>
        <taxon>Engelhardtia</taxon>
    </lineage>
</organism>
<evidence type="ECO:0000256" key="1">
    <source>
        <dbReference type="ARBA" id="ARBA00022723"/>
    </source>
</evidence>
<dbReference type="InterPro" id="IPR001279">
    <property type="entry name" value="Metallo-B-lactamas"/>
</dbReference>
<dbReference type="GO" id="GO:0050313">
    <property type="term" value="F:sulfur dioxygenase activity"/>
    <property type="evidence" value="ECO:0007669"/>
    <property type="project" value="InterPro"/>
</dbReference>
<feature type="domain" description="Rhodanese" evidence="2">
    <location>
        <begin position="271"/>
        <end position="359"/>
    </location>
</feature>
<dbReference type="EMBL" id="CP036287">
    <property type="protein sequence ID" value="QDU66106.1"/>
    <property type="molecule type" value="Genomic_DNA"/>
</dbReference>
<dbReference type="InterPro" id="IPR036873">
    <property type="entry name" value="Rhodanese-like_dom_sf"/>
</dbReference>
<dbReference type="Gene3D" id="3.60.15.10">
    <property type="entry name" value="Ribonuclease Z/Hydroxyacylglutathione hydrolase-like"/>
    <property type="match status" value="1"/>
</dbReference>